<feature type="chain" id="PRO_5046689049" description="RxLR effector protein" evidence="1">
    <location>
        <begin position="24"/>
        <end position="301"/>
    </location>
</feature>
<feature type="signal peptide" evidence="1">
    <location>
        <begin position="1"/>
        <end position="23"/>
    </location>
</feature>
<comment type="caution">
    <text evidence="2">The sequence shown here is derived from an EMBL/GenBank/DDBJ whole genome shotgun (WGS) entry which is preliminary data.</text>
</comment>
<dbReference type="EMBL" id="CAKLCB010000368">
    <property type="protein sequence ID" value="CAH0520675.1"/>
    <property type="molecule type" value="Genomic_DNA"/>
</dbReference>
<sequence length="301" mass="35646">MRLYSYLLVTSVALFATADTSSTQLTSTFMEDNKRHLRGHKFVHGMDANEERMWWWSKKEIPVDEWVKSFLPPEHDEILSKKMENALNGLQLPGNQFEDLKGMEAWKYFFMNRKKMKNEDFRNIAARLVSTFDDAGFAKMVYGPTKSKRLEQIKKKLRDAYLFYDLLYNMTPYSTLERLHLLEKENLYKIVDSPEMRLYTYHVAMYNKIKSNSNKKPALVIDELRNSVSDGDLIKAIVQANEHGTSSELVETFQQRLFKRWLKKRVSPTDISQANKVTKESELTVLKAYEEFWRRKKKYIF</sequence>
<keyword evidence="1" id="KW-0732">Signal</keyword>
<evidence type="ECO:0000313" key="2">
    <source>
        <dbReference type="EMBL" id="CAH0520675.1"/>
    </source>
</evidence>
<dbReference type="Proteomes" id="UP001158986">
    <property type="component" value="Unassembled WGS sequence"/>
</dbReference>
<reference evidence="2 3" key="1">
    <citation type="submission" date="2021-11" db="EMBL/GenBank/DDBJ databases">
        <authorList>
            <person name="Islam A."/>
            <person name="Islam S."/>
            <person name="Flora M.S."/>
            <person name="Rahman M."/>
            <person name="Ziaur R.M."/>
            <person name="Epstein J.H."/>
            <person name="Hassan M."/>
            <person name="Klassen M."/>
            <person name="Woodard K."/>
            <person name="Webb A."/>
            <person name="Webby R.J."/>
            <person name="El Zowalaty M.E."/>
        </authorList>
    </citation>
    <scope>NUCLEOTIDE SEQUENCE [LARGE SCALE GENOMIC DNA]</scope>
    <source>
        <strain evidence="2">Pbs1</strain>
    </source>
</reference>
<organism evidence="2 3">
    <name type="scientific">Peronospora belbahrii</name>
    <dbReference type="NCBI Taxonomy" id="622444"/>
    <lineage>
        <taxon>Eukaryota</taxon>
        <taxon>Sar</taxon>
        <taxon>Stramenopiles</taxon>
        <taxon>Oomycota</taxon>
        <taxon>Peronosporomycetes</taxon>
        <taxon>Peronosporales</taxon>
        <taxon>Peronosporaceae</taxon>
        <taxon>Peronospora</taxon>
    </lineage>
</organism>
<evidence type="ECO:0000256" key="1">
    <source>
        <dbReference type="SAM" id="SignalP"/>
    </source>
</evidence>
<protein>
    <recommendedName>
        <fullName evidence="4">RxLR effector protein</fullName>
    </recommendedName>
</protein>
<proteinExistence type="predicted"/>
<gene>
    <name evidence="2" type="ORF">PBS001_LOCUS7143</name>
</gene>
<name>A0ABN8D6L5_9STRA</name>
<evidence type="ECO:0000313" key="3">
    <source>
        <dbReference type="Proteomes" id="UP001158986"/>
    </source>
</evidence>
<evidence type="ECO:0008006" key="4">
    <source>
        <dbReference type="Google" id="ProtNLM"/>
    </source>
</evidence>
<accession>A0ABN8D6L5</accession>
<keyword evidence="3" id="KW-1185">Reference proteome</keyword>